<evidence type="ECO:0000256" key="2">
    <source>
        <dbReference type="ARBA" id="ARBA00023242"/>
    </source>
</evidence>
<evidence type="ECO:0000256" key="1">
    <source>
        <dbReference type="ARBA" id="ARBA00004123"/>
    </source>
</evidence>
<dbReference type="GO" id="GO:0005694">
    <property type="term" value="C:chromosome"/>
    <property type="evidence" value="ECO:0007669"/>
    <property type="project" value="UniProtKB-ARBA"/>
</dbReference>
<gene>
    <name evidence="5" type="ORF">Fcan01_26285</name>
</gene>
<organism evidence="5 6">
    <name type="scientific">Folsomia candida</name>
    <name type="common">Springtail</name>
    <dbReference type="NCBI Taxonomy" id="158441"/>
    <lineage>
        <taxon>Eukaryota</taxon>
        <taxon>Metazoa</taxon>
        <taxon>Ecdysozoa</taxon>
        <taxon>Arthropoda</taxon>
        <taxon>Hexapoda</taxon>
        <taxon>Collembola</taxon>
        <taxon>Entomobryomorpha</taxon>
        <taxon>Isotomoidea</taxon>
        <taxon>Isotomidae</taxon>
        <taxon>Proisotominae</taxon>
        <taxon>Folsomia</taxon>
    </lineage>
</organism>
<dbReference type="SMART" id="SM00300">
    <property type="entry name" value="ChSh"/>
    <property type="match status" value="1"/>
</dbReference>
<dbReference type="EMBL" id="LNIX01000042">
    <property type="protein sequence ID" value="OXA39001.1"/>
    <property type="molecule type" value="Genomic_DNA"/>
</dbReference>
<dbReference type="InterPro" id="IPR016197">
    <property type="entry name" value="Chromo-like_dom_sf"/>
</dbReference>
<dbReference type="Gene3D" id="2.40.50.40">
    <property type="match status" value="1"/>
</dbReference>
<accession>A0A226D2X7</accession>
<evidence type="ECO:0000313" key="6">
    <source>
        <dbReference type="Proteomes" id="UP000198287"/>
    </source>
</evidence>
<feature type="compositionally biased region" description="Polar residues" evidence="3">
    <location>
        <begin position="32"/>
        <end position="41"/>
    </location>
</feature>
<reference evidence="5 6" key="1">
    <citation type="submission" date="2015-12" db="EMBL/GenBank/DDBJ databases">
        <title>The genome of Folsomia candida.</title>
        <authorList>
            <person name="Faddeeva A."/>
            <person name="Derks M.F."/>
            <person name="Anvar Y."/>
            <person name="Smit S."/>
            <person name="Van Straalen N."/>
            <person name="Roelofs D."/>
        </authorList>
    </citation>
    <scope>NUCLEOTIDE SEQUENCE [LARGE SCALE GENOMIC DNA]</scope>
    <source>
        <strain evidence="5 6">VU population</strain>
        <tissue evidence="5">Whole body</tissue>
    </source>
</reference>
<keyword evidence="2" id="KW-0539">Nucleus</keyword>
<name>A0A226D2X7_FOLCA</name>
<comment type="subcellular location">
    <subcellularLocation>
        <location evidence="1">Nucleus</location>
    </subcellularLocation>
</comment>
<protein>
    <submittedName>
        <fullName evidence="5">Heterochromatin protein 1</fullName>
    </submittedName>
</protein>
<dbReference type="OrthoDB" id="433924at2759"/>
<dbReference type="GO" id="GO:0005634">
    <property type="term" value="C:nucleus"/>
    <property type="evidence" value="ECO:0007669"/>
    <property type="project" value="UniProtKB-SubCell"/>
</dbReference>
<dbReference type="CDD" id="cd00034">
    <property type="entry name" value="CSD"/>
    <property type="match status" value="1"/>
</dbReference>
<evidence type="ECO:0000256" key="3">
    <source>
        <dbReference type="SAM" id="MobiDB-lite"/>
    </source>
</evidence>
<dbReference type="SUPFAM" id="SSF54160">
    <property type="entry name" value="Chromo domain-like"/>
    <property type="match status" value="1"/>
</dbReference>
<proteinExistence type="predicted"/>
<evidence type="ECO:0000313" key="5">
    <source>
        <dbReference type="EMBL" id="OXA39001.1"/>
    </source>
</evidence>
<dbReference type="PROSITE" id="PS50013">
    <property type="entry name" value="CHROMO_2"/>
    <property type="match status" value="1"/>
</dbReference>
<dbReference type="STRING" id="158441.A0A226D2X7"/>
<evidence type="ECO:0000259" key="4">
    <source>
        <dbReference type="PROSITE" id="PS50013"/>
    </source>
</evidence>
<feature type="region of interest" description="Disordered" evidence="3">
    <location>
        <begin position="15"/>
        <end position="42"/>
    </location>
</feature>
<sequence length="106" mass="11924">MCPPVLDPGCARCINWRTHSPTKPRPPTTSRNNSASQNGYSNGFEEGLEVEAILGARDSDSGIFYLIKWKEREDLELMPALLTFFHVPALVIHFYADRISWISADS</sequence>
<feature type="domain" description="Chromo" evidence="4">
    <location>
        <begin position="48"/>
        <end position="106"/>
    </location>
</feature>
<comment type="caution">
    <text evidence="5">The sequence shown here is derived from an EMBL/GenBank/DDBJ whole genome shotgun (WGS) entry which is preliminary data.</text>
</comment>
<dbReference type="Proteomes" id="UP000198287">
    <property type="component" value="Unassembled WGS sequence"/>
</dbReference>
<keyword evidence="6" id="KW-1185">Reference proteome</keyword>
<dbReference type="AlphaFoldDB" id="A0A226D2X7"/>
<dbReference type="Pfam" id="PF01393">
    <property type="entry name" value="Chromo_shadow"/>
    <property type="match status" value="1"/>
</dbReference>
<dbReference type="InterPro" id="IPR000953">
    <property type="entry name" value="Chromo/chromo_shadow_dom"/>
</dbReference>
<dbReference type="InterPro" id="IPR008251">
    <property type="entry name" value="Chromo_shadow_dom"/>
</dbReference>